<protein>
    <submittedName>
        <fullName evidence="2">DUF397 domain-containing protein</fullName>
    </submittedName>
</protein>
<accession>A0ABU2UUI4</accession>
<name>A0ABU2UUI4_9ACTN</name>
<feature type="domain" description="DUF397" evidence="1">
    <location>
        <begin position="10"/>
        <end position="27"/>
    </location>
</feature>
<dbReference type="EMBL" id="JAVRFF010000051">
    <property type="protein sequence ID" value="MDT0476945.1"/>
    <property type="molecule type" value="Genomic_DNA"/>
</dbReference>
<dbReference type="RefSeq" id="WP_311637377.1">
    <property type="nucleotide sequence ID" value="NZ_JAVRFF010000051.1"/>
</dbReference>
<sequence length="94" mass="10129">MRAIDLTRVTWRKSSYSNSDGGQCLEVSDDFLSGAAWRKSSHSNPDGGACLEFADNLPVVPVRDSKDPARTPLVFEAGAWSVFADAVARGDLGR</sequence>
<feature type="domain" description="DUF397" evidence="1">
    <location>
        <begin position="35"/>
        <end position="87"/>
    </location>
</feature>
<keyword evidence="3" id="KW-1185">Reference proteome</keyword>
<dbReference type="Proteomes" id="UP001180489">
    <property type="component" value="Unassembled WGS sequence"/>
</dbReference>
<dbReference type="InterPro" id="IPR007278">
    <property type="entry name" value="DUF397"/>
</dbReference>
<comment type="caution">
    <text evidence="2">The sequence shown here is derived from an EMBL/GenBank/DDBJ whole genome shotgun (WGS) entry which is preliminary data.</text>
</comment>
<reference evidence="2" key="1">
    <citation type="submission" date="2024-05" db="EMBL/GenBank/DDBJ databases">
        <title>30 novel species of actinomycetes from the DSMZ collection.</title>
        <authorList>
            <person name="Nouioui I."/>
        </authorList>
    </citation>
    <scope>NUCLEOTIDE SEQUENCE</scope>
    <source>
        <strain evidence="2">DSM 41014</strain>
    </source>
</reference>
<gene>
    <name evidence="2" type="ORF">RM863_32980</name>
</gene>
<dbReference type="Pfam" id="PF04149">
    <property type="entry name" value="DUF397"/>
    <property type="match status" value="2"/>
</dbReference>
<evidence type="ECO:0000313" key="3">
    <source>
        <dbReference type="Proteomes" id="UP001180489"/>
    </source>
</evidence>
<evidence type="ECO:0000259" key="1">
    <source>
        <dbReference type="Pfam" id="PF04149"/>
    </source>
</evidence>
<proteinExistence type="predicted"/>
<evidence type="ECO:0000313" key="2">
    <source>
        <dbReference type="EMBL" id="MDT0476945.1"/>
    </source>
</evidence>
<organism evidence="2 3">
    <name type="scientific">Streptomyces hintoniae</name>
    <dbReference type="NCBI Taxonomy" id="3075521"/>
    <lineage>
        <taxon>Bacteria</taxon>
        <taxon>Bacillati</taxon>
        <taxon>Actinomycetota</taxon>
        <taxon>Actinomycetes</taxon>
        <taxon>Kitasatosporales</taxon>
        <taxon>Streptomycetaceae</taxon>
        <taxon>Streptomyces</taxon>
    </lineage>
</organism>